<dbReference type="Proteomes" id="UP000014500">
    <property type="component" value="Unassembled WGS sequence"/>
</dbReference>
<evidence type="ECO:0000313" key="10">
    <source>
        <dbReference type="Proteomes" id="UP000014500"/>
    </source>
</evidence>
<dbReference type="HOGENOM" id="CLU_764146_0_0_1"/>
<dbReference type="InterPro" id="IPR017978">
    <property type="entry name" value="GPCR_3_C"/>
</dbReference>
<evidence type="ECO:0000256" key="7">
    <source>
        <dbReference type="SAM" id="SignalP"/>
    </source>
</evidence>
<accession>T1JM77</accession>
<feature type="transmembrane region" description="Helical" evidence="6">
    <location>
        <begin position="130"/>
        <end position="153"/>
    </location>
</feature>
<dbReference type="STRING" id="126957.T1JM77"/>
<keyword evidence="7" id="KW-0732">Signal</keyword>
<feature type="transmembrane region" description="Helical" evidence="6">
    <location>
        <begin position="237"/>
        <end position="257"/>
    </location>
</feature>
<dbReference type="EnsemblMetazoa" id="SMAR014957-RA">
    <property type="protein sequence ID" value="SMAR014957-PA"/>
    <property type="gene ID" value="SMAR014957"/>
</dbReference>
<keyword evidence="4 6" id="KW-0472">Membrane</keyword>
<evidence type="ECO:0000256" key="3">
    <source>
        <dbReference type="ARBA" id="ARBA00022989"/>
    </source>
</evidence>
<feature type="transmembrane region" description="Helical" evidence="6">
    <location>
        <begin position="165"/>
        <end position="184"/>
    </location>
</feature>
<name>T1JM77_STRMM</name>
<evidence type="ECO:0000259" key="8">
    <source>
        <dbReference type="PROSITE" id="PS50259"/>
    </source>
</evidence>
<dbReference type="EMBL" id="JH431859">
    <property type="status" value="NOT_ANNOTATED_CDS"/>
    <property type="molecule type" value="Genomic_DNA"/>
</dbReference>
<feature type="transmembrane region" description="Helical" evidence="6">
    <location>
        <begin position="60"/>
        <end position="84"/>
    </location>
</feature>
<dbReference type="PANTHER" id="PTHR24060">
    <property type="entry name" value="METABOTROPIC GLUTAMATE RECEPTOR"/>
    <property type="match status" value="1"/>
</dbReference>
<evidence type="ECO:0000256" key="1">
    <source>
        <dbReference type="ARBA" id="ARBA00004141"/>
    </source>
</evidence>
<dbReference type="PROSITE" id="PS50259">
    <property type="entry name" value="G_PROTEIN_RECEP_F3_4"/>
    <property type="match status" value="1"/>
</dbReference>
<dbReference type="GO" id="GO:0004930">
    <property type="term" value="F:G protein-coupled receptor activity"/>
    <property type="evidence" value="ECO:0007669"/>
    <property type="project" value="InterPro"/>
</dbReference>
<evidence type="ECO:0000256" key="4">
    <source>
        <dbReference type="ARBA" id="ARBA00023136"/>
    </source>
</evidence>
<dbReference type="Pfam" id="PF00003">
    <property type="entry name" value="7tm_3"/>
    <property type="match status" value="1"/>
</dbReference>
<feature type="transmembrane region" description="Helical" evidence="6">
    <location>
        <begin position="269"/>
        <end position="288"/>
    </location>
</feature>
<reference evidence="9" key="2">
    <citation type="submission" date="2015-02" db="UniProtKB">
        <authorList>
            <consortium name="EnsemblMetazoa"/>
        </authorList>
    </citation>
    <scope>IDENTIFICATION</scope>
</reference>
<feature type="signal peptide" evidence="7">
    <location>
        <begin position="1"/>
        <end position="21"/>
    </location>
</feature>
<evidence type="ECO:0000256" key="6">
    <source>
        <dbReference type="SAM" id="Phobius"/>
    </source>
</evidence>
<organism evidence="9 10">
    <name type="scientific">Strigamia maritima</name>
    <name type="common">European centipede</name>
    <name type="synonym">Geophilus maritimus</name>
    <dbReference type="NCBI Taxonomy" id="126957"/>
    <lineage>
        <taxon>Eukaryota</taxon>
        <taxon>Metazoa</taxon>
        <taxon>Ecdysozoa</taxon>
        <taxon>Arthropoda</taxon>
        <taxon>Myriapoda</taxon>
        <taxon>Chilopoda</taxon>
        <taxon>Pleurostigmophora</taxon>
        <taxon>Geophilomorpha</taxon>
        <taxon>Linotaeniidae</taxon>
        <taxon>Strigamia</taxon>
    </lineage>
</organism>
<protein>
    <recommendedName>
        <fullName evidence="8">G-protein coupled receptors family 3 profile domain-containing protein</fullName>
    </recommendedName>
</protein>
<proteinExistence type="predicted"/>
<keyword evidence="5" id="KW-0325">Glycoprotein</keyword>
<dbReference type="eggNOG" id="KOG1056">
    <property type="taxonomic scope" value="Eukaryota"/>
</dbReference>
<feature type="chain" id="PRO_5004579792" description="G-protein coupled receptors family 3 profile domain-containing protein" evidence="7">
    <location>
        <begin position="22"/>
        <end position="363"/>
    </location>
</feature>
<dbReference type="OMA" id="LVIAVQW"/>
<dbReference type="InterPro" id="IPR050726">
    <property type="entry name" value="mGluR"/>
</dbReference>
<evidence type="ECO:0000256" key="2">
    <source>
        <dbReference type="ARBA" id="ARBA00022692"/>
    </source>
</evidence>
<feature type="domain" description="G-protein coupled receptors family 3 profile" evidence="8">
    <location>
        <begin position="98"/>
        <end position="289"/>
    </location>
</feature>
<reference evidence="10" key="1">
    <citation type="submission" date="2011-05" db="EMBL/GenBank/DDBJ databases">
        <authorList>
            <person name="Richards S.R."/>
            <person name="Qu J."/>
            <person name="Jiang H."/>
            <person name="Jhangiani S.N."/>
            <person name="Agravi P."/>
            <person name="Goodspeed R."/>
            <person name="Gross S."/>
            <person name="Mandapat C."/>
            <person name="Jackson L."/>
            <person name="Mathew T."/>
            <person name="Pu L."/>
            <person name="Thornton R."/>
            <person name="Saada N."/>
            <person name="Wilczek-Boney K.B."/>
            <person name="Lee S."/>
            <person name="Kovar C."/>
            <person name="Wu Y."/>
            <person name="Scherer S.E."/>
            <person name="Worley K.C."/>
            <person name="Muzny D.M."/>
            <person name="Gibbs R."/>
        </authorList>
    </citation>
    <scope>NUCLEOTIDE SEQUENCE</scope>
    <source>
        <strain evidence="10">Brora</strain>
    </source>
</reference>
<keyword evidence="10" id="KW-1185">Reference proteome</keyword>
<evidence type="ECO:0000256" key="5">
    <source>
        <dbReference type="ARBA" id="ARBA00023180"/>
    </source>
</evidence>
<dbReference type="GO" id="GO:0016020">
    <property type="term" value="C:membrane"/>
    <property type="evidence" value="ECO:0007669"/>
    <property type="project" value="UniProtKB-SubCell"/>
</dbReference>
<keyword evidence="3 6" id="KW-1133">Transmembrane helix</keyword>
<feature type="transmembrane region" description="Helical" evidence="6">
    <location>
        <begin position="206"/>
        <end position="225"/>
    </location>
</feature>
<sequence>MAGSILSGLCCFVLLVHRNTAETDDRVPNATKLLSPLRIVTIQNVSSGGTSAFRLRDQVWVVPLIVFASLNLIVFACFEAFVLVKMVNARPSRRHFFLGQMLLLGLFLSSLVSFAYVTPPNLISCTVIRLGVGLSYTVIFATMMVKLVFLISLNNGVYLPAPYHGLLLFFAIAVQVAIGIQWLIQRPPALVFTSTSAICNTSFHDTLLSLIYVMFLLVFITFLSIKSHGIRDNYREAMYIGLSVGCCIPMWVTWTVIALVLRDGYEEPSLAFGLVINSTLTFIIMFVPKGRQLAALGKEGLYFEDQEREEHLSSISLPSIYTPSFYHFKPHTTAFKSSMNTDIFKYGSALKQDFAVCNVILDS</sequence>
<feature type="transmembrane region" description="Helical" evidence="6">
    <location>
        <begin position="96"/>
        <end position="118"/>
    </location>
</feature>
<comment type="subcellular location">
    <subcellularLocation>
        <location evidence="1">Membrane</location>
        <topology evidence="1">Multi-pass membrane protein</topology>
    </subcellularLocation>
</comment>
<dbReference type="PhylomeDB" id="T1JM77"/>
<evidence type="ECO:0000313" key="9">
    <source>
        <dbReference type="EnsemblMetazoa" id="SMAR014957-PA"/>
    </source>
</evidence>
<dbReference type="AlphaFoldDB" id="T1JM77"/>
<keyword evidence="2 6" id="KW-0812">Transmembrane</keyword>